<evidence type="ECO:0000313" key="3">
    <source>
        <dbReference type="Proteomes" id="UP000800039"/>
    </source>
</evidence>
<dbReference type="GeneID" id="63853880"/>
<dbReference type="AlphaFoldDB" id="A0A9P4GMS0"/>
<accession>A0A9P4GMS0</accession>
<name>A0A9P4GMS0_9PLEO</name>
<sequence>MLGEALGEALGVEMPEEDIKLEDGAGVEVEINAADDDETADEREDTVEDDCENDKLADPTGVEEMAELEETIELEEEFGVGFDYA</sequence>
<dbReference type="EMBL" id="ML976615">
    <property type="protein sequence ID" value="KAF1848161.1"/>
    <property type="molecule type" value="Genomic_DNA"/>
</dbReference>
<dbReference type="Proteomes" id="UP000800039">
    <property type="component" value="Unassembled WGS sequence"/>
</dbReference>
<dbReference type="RefSeq" id="XP_040790724.1">
    <property type="nucleotide sequence ID" value="XM_040936630.1"/>
</dbReference>
<evidence type="ECO:0000313" key="2">
    <source>
        <dbReference type="EMBL" id="KAF1848161.1"/>
    </source>
</evidence>
<feature type="region of interest" description="Disordered" evidence="1">
    <location>
        <begin position="34"/>
        <end position="57"/>
    </location>
</feature>
<proteinExistence type="predicted"/>
<protein>
    <submittedName>
        <fullName evidence="2">Uncharacterized protein</fullName>
    </submittedName>
</protein>
<keyword evidence="3" id="KW-1185">Reference proteome</keyword>
<evidence type="ECO:0000256" key="1">
    <source>
        <dbReference type="SAM" id="MobiDB-lite"/>
    </source>
</evidence>
<gene>
    <name evidence="2" type="ORF">K460DRAFT_403457</name>
</gene>
<organism evidence="2 3">
    <name type="scientific">Cucurbitaria berberidis CBS 394.84</name>
    <dbReference type="NCBI Taxonomy" id="1168544"/>
    <lineage>
        <taxon>Eukaryota</taxon>
        <taxon>Fungi</taxon>
        <taxon>Dikarya</taxon>
        <taxon>Ascomycota</taxon>
        <taxon>Pezizomycotina</taxon>
        <taxon>Dothideomycetes</taxon>
        <taxon>Pleosporomycetidae</taxon>
        <taxon>Pleosporales</taxon>
        <taxon>Pleosporineae</taxon>
        <taxon>Cucurbitariaceae</taxon>
        <taxon>Cucurbitaria</taxon>
    </lineage>
</organism>
<reference evidence="2" key="1">
    <citation type="submission" date="2020-01" db="EMBL/GenBank/DDBJ databases">
        <authorList>
            <consortium name="DOE Joint Genome Institute"/>
            <person name="Haridas S."/>
            <person name="Albert R."/>
            <person name="Binder M."/>
            <person name="Bloem J."/>
            <person name="Labutti K."/>
            <person name="Salamov A."/>
            <person name="Andreopoulos B."/>
            <person name="Baker S.E."/>
            <person name="Barry K."/>
            <person name="Bills G."/>
            <person name="Bluhm B.H."/>
            <person name="Cannon C."/>
            <person name="Castanera R."/>
            <person name="Culley D.E."/>
            <person name="Daum C."/>
            <person name="Ezra D."/>
            <person name="Gonzalez J.B."/>
            <person name="Henrissat B."/>
            <person name="Kuo A."/>
            <person name="Liang C."/>
            <person name="Lipzen A."/>
            <person name="Lutzoni F."/>
            <person name="Magnuson J."/>
            <person name="Mondo S."/>
            <person name="Nolan M."/>
            <person name="Ohm R."/>
            <person name="Pangilinan J."/>
            <person name="Park H.-J."/>
            <person name="Ramirez L."/>
            <person name="Alfaro M."/>
            <person name="Sun H."/>
            <person name="Tritt A."/>
            <person name="Yoshinaga Y."/>
            <person name="Zwiers L.-H."/>
            <person name="Turgeon B.G."/>
            <person name="Goodwin S.B."/>
            <person name="Spatafora J.W."/>
            <person name="Crous P.W."/>
            <person name="Grigoriev I.V."/>
        </authorList>
    </citation>
    <scope>NUCLEOTIDE SEQUENCE</scope>
    <source>
        <strain evidence="2">CBS 394.84</strain>
    </source>
</reference>
<comment type="caution">
    <text evidence="2">The sequence shown here is derived from an EMBL/GenBank/DDBJ whole genome shotgun (WGS) entry which is preliminary data.</text>
</comment>
<feature type="compositionally biased region" description="Acidic residues" evidence="1">
    <location>
        <begin position="34"/>
        <end position="52"/>
    </location>
</feature>